<evidence type="ECO:0000313" key="2">
    <source>
        <dbReference type="Proteomes" id="UP000189701"/>
    </source>
</evidence>
<proteinExistence type="predicted"/>
<sequence>MSYLNRVWVAATVAVVNGHSDHGQKVKSGLKSLHHSKKRFSSSSTSSGADALRPLSGMLGSDVGGFIGSGNGEEKRKQADDSLRQVMYLNCWGQS</sequence>
<accession>A0A1U7VFI3</accession>
<organism evidence="2 3">
    <name type="scientific">Nicotiana sylvestris</name>
    <name type="common">Wood tobacco</name>
    <name type="synonym">South American tobacco</name>
    <dbReference type="NCBI Taxonomy" id="4096"/>
    <lineage>
        <taxon>Eukaryota</taxon>
        <taxon>Viridiplantae</taxon>
        <taxon>Streptophyta</taxon>
        <taxon>Embryophyta</taxon>
        <taxon>Tracheophyta</taxon>
        <taxon>Spermatophyta</taxon>
        <taxon>Magnoliopsida</taxon>
        <taxon>eudicotyledons</taxon>
        <taxon>Gunneridae</taxon>
        <taxon>Pentapetalae</taxon>
        <taxon>asterids</taxon>
        <taxon>lamiids</taxon>
        <taxon>Solanales</taxon>
        <taxon>Solanaceae</taxon>
        <taxon>Nicotianoideae</taxon>
        <taxon>Nicotianeae</taxon>
        <taxon>Nicotiana</taxon>
    </lineage>
</organism>
<name>A0A1U7VFI3_NICSY</name>
<dbReference type="InterPro" id="IPR022251">
    <property type="entry name" value="DUF3774_wound-induced"/>
</dbReference>
<protein>
    <submittedName>
        <fullName evidence="3">Uncharacterized protein LOC104215531</fullName>
    </submittedName>
</protein>
<dbReference type="Pfam" id="PF12609">
    <property type="entry name" value="DUF3774"/>
    <property type="match status" value="1"/>
</dbReference>
<dbReference type="STRING" id="4096.A0A1U7VFI3"/>
<dbReference type="PANTHER" id="PTHR33090">
    <property type="entry name" value="DUF3774 DOMAIN PROTEIN-RELATED"/>
    <property type="match status" value="1"/>
</dbReference>
<dbReference type="AlphaFoldDB" id="A0A1U7VFI3"/>
<dbReference type="GeneID" id="104215531"/>
<evidence type="ECO:0000313" key="3">
    <source>
        <dbReference type="RefSeq" id="XP_009763651.1"/>
    </source>
</evidence>
<gene>
    <name evidence="3" type="primary">LOC104215531</name>
</gene>
<dbReference type="Proteomes" id="UP000189701">
    <property type="component" value="Unplaced"/>
</dbReference>
<dbReference type="KEGG" id="nsy:104215531"/>
<dbReference type="eggNOG" id="ENOG502S96I">
    <property type="taxonomic scope" value="Eukaryota"/>
</dbReference>
<reference evidence="2" key="1">
    <citation type="journal article" date="2013" name="Genome Biol.">
        <title>Reference genomes and transcriptomes of Nicotiana sylvestris and Nicotiana tomentosiformis.</title>
        <authorList>
            <person name="Sierro N."/>
            <person name="Battey J.N."/>
            <person name="Ouadi S."/>
            <person name="Bovet L."/>
            <person name="Goepfert S."/>
            <person name="Bakaher N."/>
            <person name="Peitsch M.C."/>
            <person name="Ivanov N.V."/>
        </authorList>
    </citation>
    <scope>NUCLEOTIDE SEQUENCE [LARGE SCALE GENOMIC DNA]</scope>
</reference>
<evidence type="ECO:0000256" key="1">
    <source>
        <dbReference type="SAM" id="MobiDB-lite"/>
    </source>
</evidence>
<reference evidence="3" key="2">
    <citation type="submission" date="2025-08" db="UniProtKB">
        <authorList>
            <consortium name="RefSeq"/>
        </authorList>
    </citation>
    <scope>IDENTIFICATION</scope>
    <source>
        <tissue evidence="3">Leaf</tissue>
    </source>
</reference>
<dbReference type="RefSeq" id="XP_009763651.1">
    <property type="nucleotide sequence ID" value="XM_009765349.1"/>
</dbReference>
<feature type="region of interest" description="Disordered" evidence="1">
    <location>
        <begin position="21"/>
        <end position="56"/>
    </location>
</feature>
<keyword evidence="2" id="KW-1185">Reference proteome</keyword>